<evidence type="ECO:0000313" key="3">
    <source>
        <dbReference type="Proteomes" id="UP000070263"/>
    </source>
</evidence>
<dbReference type="Proteomes" id="UP000070263">
    <property type="component" value="Unassembled WGS sequence"/>
</dbReference>
<feature type="transmembrane region" description="Helical" evidence="1">
    <location>
        <begin position="272"/>
        <end position="290"/>
    </location>
</feature>
<keyword evidence="3" id="KW-1185">Reference proteome</keyword>
<keyword evidence="1" id="KW-0472">Membrane</keyword>
<keyword evidence="1" id="KW-0812">Transmembrane</keyword>
<name>A0A133VFH7_9EURY</name>
<sequence>MKKKPFLAVLITFFALMLVLPITAQGDGVILHDGVKLTPSQSNTQYNITKTINLNTVTVNKTSAFFTYPNYTLSVEGFKSGSPINAYIDLKYVTYDNITFDEFAPTGSTVYYNLSMNHPNAVYKIYKDGSYYTTTISSNESKISFKTTDHSTHEYEIKAGGYPQLITSVTPSPDSTSVSTSKNVKIVFNASMDTSVTPTITQSTGTSVSYTLKEWKTINTANDTAVFTHPKWGNEERVTLTVSDYQTANGTTDSDYTWTFTTESRTPSFAEIVSPFIPLVAVIVIVVVIIESIKKFEGDDL</sequence>
<dbReference type="EMBL" id="LHYE01000109">
    <property type="protein sequence ID" value="KXB05208.1"/>
    <property type="molecule type" value="Genomic_DNA"/>
</dbReference>
<protein>
    <submittedName>
        <fullName evidence="2">Uncharacterized protein</fullName>
    </submittedName>
</protein>
<evidence type="ECO:0000313" key="2">
    <source>
        <dbReference type="EMBL" id="KXB05208.1"/>
    </source>
</evidence>
<proteinExistence type="predicted"/>
<dbReference type="AlphaFoldDB" id="A0A133VFH7"/>
<comment type="caution">
    <text evidence="2">The sequence shown here is derived from an EMBL/GenBank/DDBJ whole genome shotgun (WGS) entry which is preliminary data.</text>
</comment>
<reference evidence="2 3" key="1">
    <citation type="journal article" date="2016" name="Sci. Rep.">
        <title>Metabolic traits of an uncultured archaeal lineage -MSBL1- from brine pools of the Red Sea.</title>
        <authorList>
            <person name="Mwirichia R."/>
            <person name="Alam I."/>
            <person name="Rashid M."/>
            <person name="Vinu M."/>
            <person name="Ba-Alawi W."/>
            <person name="Anthony Kamau A."/>
            <person name="Kamanda Ngugi D."/>
            <person name="Goker M."/>
            <person name="Klenk H.P."/>
            <person name="Bajic V."/>
            <person name="Stingl U."/>
        </authorList>
    </citation>
    <scope>NUCLEOTIDE SEQUENCE [LARGE SCALE GENOMIC DNA]</scope>
    <source>
        <strain evidence="2">SCGC-AAA382A20</strain>
    </source>
</reference>
<evidence type="ECO:0000256" key="1">
    <source>
        <dbReference type="SAM" id="Phobius"/>
    </source>
</evidence>
<accession>A0A133VFH7</accession>
<keyword evidence="1" id="KW-1133">Transmembrane helix</keyword>
<organism evidence="2 3">
    <name type="scientific">candidate division MSBL1 archaeon SCGC-AAA382A20</name>
    <dbReference type="NCBI Taxonomy" id="1698280"/>
    <lineage>
        <taxon>Archaea</taxon>
        <taxon>Methanobacteriati</taxon>
        <taxon>Methanobacteriota</taxon>
        <taxon>candidate division MSBL1</taxon>
    </lineage>
</organism>
<gene>
    <name evidence="2" type="ORF">AKJ51_05250</name>
</gene>